<dbReference type="AlphaFoldDB" id="A0A1R2AT90"/>
<sequence length="725" mass="82856">MGNSETRPPGTISFEKIGKNTYKVFSINSETYIGELIKGKRSGMGELTTESGHVYTGEWKDDLMSGQGIYKYNNGDIYKGGWVYNQRHGYGEFTTDKLGIYKGNWENDHQKGQGISEYKNGTVYNGNWTEGKMEGYGKMIWKQGFTYEGEFKKNFTSNKGKCSTPSGDVYFAVEYLPTFKLLGRIFLPEGERFPSEKSLRFNCLIITEDWNIFEGWLKFAEKEHKLVLEGRYEKSDLTSYLIGEGILNFPDTSYIKGFFKNYLRVVGYGVSYLHDKEIYKGIFDYGYKHNFGICEYKDGGVYKDSKNSLGTMVYANGDIFKGMWIRDEKLSGDMKFKNGDTFNGIFQSPNGLKGIYVYINGDIYKGEMIGLLKEGNGIMYYTDGSTYKGNWKQDLKHGFGVLTLKTGWYYEGSWSQGKIEGIGITSEDSLKLFNFKNNEILSEFIPPSIESYKGNYLEGILKHGNGTYTYANGDIYTGEWNENKKHGIGEMIWANGQKYNGYWEFDEIKGQGTMQLTDGTKYHGGFIKGLYNGKGKLLMPDGNTISGEWENGEIIQKNLEYSYNDGKNYIGTMTDFIWHGYGTLNYPGGLNYIGNFNSGVYHGKGCEDNQNEKYDGEWVEGIKHGKGKYQDKYGNLYDGNWDMGKKQGEFIINFKTKEKIIQNFDNDFPIGQGILVISQLNNENKDPKSQEKNLNVEWDSEEIQGIIKKTKKLRKYGKIRTEEDN</sequence>
<dbReference type="PANTHER" id="PTHR43215">
    <property type="entry name" value="RADIAL SPOKE HEAD 1 HOMOLOG"/>
    <property type="match status" value="1"/>
</dbReference>
<dbReference type="SMART" id="SM00698">
    <property type="entry name" value="MORN"/>
    <property type="match status" value="16"/>
</dbReference>
<dbReference type="Gene3D" id="2.20.110.10">
    <property type="entry name" value="Histone H3 K4-specific methyltransferase SET7/9 N-terminal domain"/>
    <property type="match status" value="6"/>
</dbReference>
<gene>
    <name evidence="2" type="ORF">SteCoe_35027</name>
</gene>
<dbReference type="EMBL" id="MPUH01001444">
    <property type="protein sequence ID" value="OMJ67734.1"/>
    <property type="molecule type" value="Genomic_DNA"/>
</dbReference>
<evidence type="ECO:0000313" key="3">
    <source>
        <dbReference type="Proteomes" id="UP000187209"/>
    </source>
</evidence>
<reference evidence="2 3" key="1">
    <citation type="submission" date="2016-11" db="EMBL/GenBank/DDBJ databases">
        <title>The macronuclear genome of Stentor coeruleus: a giant cell with tiny introns.</title>
        <authorList>
            <person name="Slabodnick M."/>
            <person name="Ruby J.G."/>
            <person name="Reiff S.B."/>
            <person name="Swart E.C."/>
            <person name="Gosai S."/>
            <person name="Prabakaran S."/>
            <person name="Witkowska E."/>
            <person name="Larue G.E."/>
            <person name="Fisher S."/>
            <person name="Freeman R.M."/>
            <person name="Gunawardena J."/>
            <person name="Chu W."/>
            <person name="Stover N.A."/>
            <person name="Gregory B.D."/>
            <person name="Nowacki M."/>
            <person name="Derisi J."/>
            <person name="Roy S.W."/>
            <person name="Marshall W.F."/>
            <person name="Sood P."/>
        </authorList>
    </citation>
    <scope>NUCLEOTIDE SEQUENCE [LARGE SCALE GENOMIC DNA]</scope>
    <source>
        <strain evidence="2">WM001</strain>
    </source>
</reference>
<dbReference type="SUPFAM" id="SSF82185">
    <property type="entry name" value="Histone H3 K4-specific methyltransferase SET7/9 N-terminal domain"/>
    <property type="match status" value="6"/>
</dbReference>
<dbReference type="PANTHER" id="PTHR43215:SF14">
    <property type="entry name" value="RADIAL SPOKE HEAD 1 HOMOLOG"/>
    <property type="match status" value="1"/>
</dbReference>
<dbReference type="InterPro" id="IPR003409">
    <property type="entry name" value="MORN"/>
</dbReference>
<evidence type="ECO:0000313" key="2">
    <source>
        <dbReference type="EMBL" id="OMJ67734.1"/>
    </source>
</evidence>
<dbReference type="Pfam" id="PF02493">
    <property type="entry name" value="MORN"/>
    <property type="match status" value="16"/>
</dbReference>
<evidence type="ECO:0008006" key="4">
    <source>
        <dbReference type="Google" id="ProtNLM"/>
    </source>
</evidence>
<keyword evidence="3" id="KW-1185">Reference proteome</keyword>
<name>A0A1R2AT90_9CILI</name>
<protein>
    <recommendedName>
        <fullName evidence="4">MORN repeat protein</fullName>
    </recommendedName>
</protein>
<comment type="caution">
    <text evidence="2">The sequence shown here is derived from an EMBL/GenBank/DDBJ whole genome shotgun (WGS) entry which is preliminary data.</text>
</comment>
<evidence type="ECO:0000256" key="1">
    <source>
        <dbReference type="ARBA" id="ARBA00022737"/>
    </source>
</evidence>
<dbReference type="Proteomes" id="UP000187209">
    <property type="component" value="Unassembled WGS sequence"/>
</dbReference>
<accession>A0A1R2AT90</accession>
<keyword evidence="1" id="KW-0677">Repeat</keyword>
<proteinExistence type="predicted"/>
<dbReference type="OrthoDB" id="270720at2759"/>
<dbReference type="GO" id="GO:0005829">
    <property type="term" value="C:cytosol"/>
    <property type="evidence" value="ECO:0007669"/>
    <property type="project" value="TreeGrafter"/>
</dbReference>
<organism evidence="2 3">
    <name type="scientific">Stentor coeruleus</name>
    <dbReference type="NCBI Taxonomy" id="5963"/>
    <lineage>
        <taxon>Eukaryota</taxon>
        <taxon>Sar</taxon>
        <taxon>Alveolata</taxon>
        <taxon>Ciliophora</taxon>
        <taxon>Postciliodesmatophora</taxon>
        <taxon>Heterotrichea</taxon>
        <taxon>Heterotrichida</taxon>
        <taxon>Stentoridae</taxon>
        <taxon>Stentor</taxon>
    </lineage>
</organism>